<evidence type="ECO:0008006" key="4">
    <source>
        <dbReference type="Google" id="ProtNLM"/>
    </source>
</evidence>
<name>A0ABV3SX42_9ACTN</name>
<comment type="caution">
    <text evidence="2">The sequence shown here is derived from an EMBL/GenBank/DDBJ whole genome shotgun (WGS) entry which is preliminary data.</text>
</comment>
<evidence type="ECO:0000313" key="2">
    <source>
        <dbReference type="EMBL" id="MEX0427507.1"/>
    </source>
</evidence>
<gene>
    <name evidence="2" type="ORF">AB3X52_07750</name>
</gene>
<keyword evidence="3" id="KW-1185">Reference proteome</keyword>
<proteinExistence type="predicted"/>
<dbReference type="Proteomes" id="UP001556631">
    <property type="component" value="Unassembled WGS sequence"/>
</dbReference>
<reference evidence="2 3" key="1">
    <citation type="submission" date="2024-07" db="EMBL/GenBank/DDBJ databases">
        <authorList>
            <person name="Lee S."/>
            <person name="Kang M."/>
        </authorList>
    </citation>
    <scope>NUCLEOTIDE SEQUENCE [LARGE SCALE GENOMIC DNA]</scope>
    <source>
        <strain evidence="2 3">DS6</strain>
    </source>
</reference>
<protein>
    <recommendedName>
        <fullName evidence="4">DUF222 domain-containing protein</fullName>
    </recommendedName>
</protein>
<accession>A0ABV3SX42</accession>
<feature type="region of interest" description="Disordered" evidence="1">
    <location>
        <begin position="334"/>
        <end position="357"/>
    </location>
</feature>
<dbReference type="RefSeq" id="WP_367992954.1">
    <property type="nucleotide sequence ID" value="NZ_JBFPJR010000010.1"/>
</dbReference>
<organism evidence="2 3">
    <name type="scientific">Nocardioides eburneus</name>
    <dbReference type="NCBI Taxonomy" id="3231482"/>
    <lineage>
        <taxon>Bacteria</taxon>
        <taxon>Bacillati</taxon>
        <taxon>Actinomycetota</taxon>
        <taxon>Actinomycetes</taxon>
        <taxon>Propionibacteriales</taxon>
        <taxon>Nocardioidaceae</taxon>
        <taxon>Nocardioides</taxon>
    </lineage>
</organism>
<evidence type="ECO:0000256" key="1">
    <source>
        <dbReference type="SAM" id="MobiDB-lite"/>
    </source>
</evidence>
<dbReference type="EMBL" id="JBFPJR010000010">
    <property type="protein sequence ID" value="MEX0427507.1"/>
    <property type="molecule type" value="Genomic_DNA"/>
</dbReference>
<evidence type="ECO:0000313" key="3">
    <source>
        <dbReference type="Proteomes" id="UP001556631"/>
    </source>
</evidence>
<sequence length="417" mass="44686">MRERRAVLVEELELCLAWADLHGVEPTVTVPGGDHLVRLGGDGTPLVRDLCLEELSIARQVHVANTRAAMADALDLRHRLPQVWAAVRGLTCEPWLARRVARMSRQLAAGRIGLVDTAVVDALGQAPSRVLAVAEAAIIEADTAAYDAELTAKRAEQGVWLGRVKAADPDDPDSGRGVQSFFARLAPEDAVWLDATITELAGHLATDDSTVDQSRAAALAMLARPDEAAAVLGLRGDDEQPAVSRQKAVVYVHLHESSLLAGEGVARTEACGPLLVSRLAELVGHARIDLKPVIDLNAGASVNAYEHPASMRERVVLRSLGDVFPHASALGRRVDLDHPTPYAPDGPPGQTSDLNAAPLGRRSHRAKTHLGYRLDQLGPASYLWTTPHGLVRLVTPDRGTTALEGLRLEIHRAYVAA</sequence>